<accession>V6HVW1</accession>
<evidence type="ECO:0000313" key="2">
    <source>
        <dbReference type="EMBL" id="EQA61980.1"/>
    </source>
</evidence>
<dbReference type="EMBL" id="AHMT02000041">
    <property type="protein sequence ID" value="EQA61980.1"/>
    <property type="molecule type" value="Genomic_DNA"/>
</dbReference>
<dbReference type="OrthoDB" id="799595at2"/>
<feature type="transmembrane region" description="Helical" evidence="1">
    <location>
        <begin position="206"/>
        <end position="227"/>
    </location>
</feature>
<organism evidence="2 3">
    <name type="scientific">Leptospira alexanderi serovar Manhao 3 str. L 60</name>
    <dbReference type="NCBI Taxonomy" id="1049759"/>
    <lineage>
        <taxon>Bacteria</taxon>
        <taxon>Pseudomonadati</taxon>
        <taxon>Spirochaetota</taxon>
        <taxon>Spirochaetia</taxon>
        <taxon>Leptospirales</taxon>
        <taxon>Leptospiraceae</taxon>
        <taxon>Leptospira</taxon>
    </lineage>
</organism>
<feature type="transmembrane region" description="Helical" evidence="1">
    <location>
        <begin position="7"/>
        <end position="24"/>
    </location>
</feature>
<keyword evidence="1" id="KW-1133">Transmembrane helix</keyword>
<gene>
    <name evidence="2" type="ORF">LEP1GSC062_2049</name>
</gene>
<name>V6HVW1_9LEPT</name>
<dbReference type="RefSeq" id="WP_010576121.1">
    <property type="nucleotide sequence ID" value="NZ_AHMT02000041.1"/>
</dbReference>
<dbReference type="AlphaFoldDB" id="V6HVW1"/>
<sequence>MDSKKKFLFITIISGILSVFIFIINRLYFTLFSLELFSFFLILMFIVLILYWYIQVKGSDYEDSAYQYKKPIRKNLYELKDALIKIEEMILDASELPSDDEDTSKFHIRRIKECFELIYYEYLIEPYIEPKIINFSKKESIDIFINYLNRSLSIIQKEIEERQARRIASNPDEADENATYDHISPLSNSSVRRLEMEVEYLSKTSTIYLIIGSGITVFAGGALFYFISDIINKSISLSTTTDPTVSFGSAIFILNNFYPIIGKLTLIIFIESFAFYFLKLYRSNIDLKKYYLNELTNIELKIISLYASIFHEKGTSFDAITLELVKIERNKILKKGETTTDLERIKIKKSQLMKAISMLSRRIKIGT</sequence>
<keyword evidence="1" id="KW-0472">Membrane</keyword>
<reference evidence="2" key="1">
    <citation type="submission" date="2013-05" db="EMBL/GenBank/DDBJ databases">
        <authorList>
            <person name="Harkins D.M."/>
            <person name="Durkin A.S."/>
            <person name="Brinkac L.M."/>
            <person name="Haft D.H."/>
            <person name="Selengut J.D."/>
            <person name="Sanka R."/>
            <person name="DePew J."/>
            <person name="Purushe J."/>
            <person name="Hartskeerl R.A."/>
            <person name="Ahmed A."/>
            <person name="van der Linden H."/>
            <person name="Goris M.G.A."/>
            <person name="Vinetz J.M."/>
            <person name="Sutton G.G."/>
            <person name="Nierman W.C."/>
            <person name="Fouts D.E."/>
        </authorList>
    </citation>
    <scope>NUCLEOTIDE SEQUENCE [LARGE SCALE GENOMIC DNA]</scope>
    <source>
        <strain evidence="2">L 60</strain>
    </source>
</reference>
<dbReference type="Proteomes" id="UP000018747">
    <property type="component" value="Unassembled WGS sequence"/>
</dbReference>
<protein>
    <submittedName>
        <fullName evidence="2">Uncharacterized protein</fullName>
    </submittedName>
</protein>
<feature type="transmembrane region" description="Helical" evidence="1">
    <location>
        <begin position="257"/>
        <end position="278"/>
    </location>
</feature>
<keyword evidence="1" id="KW-0812">Transmembrane</keyword>
<feature type="transmembrane region" description="Helical" evidence="1">
    <location>
        <begin position="36"/>
        <end position="54"/>
    </location>
</feature>
<comment type="caution">
    <text evidence="2">The sequence shown here is derived from an EMBL/GenBank/DDBJ whole genome shotgun (WGS) entry which is preliminary data.</text>
</comment>
<evidence type="ECO:0000313" key="3">
    <source>
        <dbReference type="Proteomes" id="UP000018747"/>
    </source>
</evidence>
<keyword evidence="3" id="KW-1185">Reference proteome</keyword>
<proteinExistence type="predicted"/>
<evidence type="ECO:0000256" key="1">
    <source>
        <dbReference type="SAM" id="Phobius"/>
    </source>
</evidence>